<comment type="caution">
    <text evidence="3">The sequence shown here is derived from an EMBL/GenBank/DDBJ whole genome shotgun (WGS) entry which is preliminary data.</text>
</comment>
<proteinExistence type="inferred from homology"/>
<evidence type="ECO:0000313" key="4">
    <source>
        <dbReference type="Proteomes" id="UP000187367"/>
    </source>
</evidence>
<evidence type="ECO:0000256" key="1">
    <source>
        <dbReference type="ARBA" id="ARBA00006845"/>
    </source>
</evidence>
<dbReference type="GeneID" id="92791627"/>
<gene>
    <name evidence="3" type="ORF">BW143_20620</name>
</gene>
<evidence type="ECO:0000259" key="2">
    <source>
        <dbReference type="Pfam" id="PF01337"/>
    </source>
</evidence>
<accession>A0A1R1Q977</accession>
<keyword evidence="4" id="KW-1185">Reference proteome</keyword>
<dbReference type="CDD" id="cd05142">
    <property type="entry name" value="Barstar"/>
    <property type="match status" value="1"/>
</dbReference>
<comment type="similarity">
    <text evidence="1">Belongs to the barstar family.</text>
</comment>
<dbReference type="OrthoDB" id="7575400at2"/>
<accession>A0A1R1RY61</accession>
<protein>
    <submittedName>
        <fullName evidence="3">Barnase inhibitor</fullName>
    </submittedName>
</protein>
<dbReference type="Gene3D" id="3.30.370.10">
    <property type="entry name" value="Barstar-like"/>
    <property type="match status" value="1"/>
</dbReference>
<dbReference type="InterPro" id="IPR000468">
    <property type="entry name" value="Barstar"/>
</dbReference>
<dbReference type="InterPro" id="IPR035905">
    <property type="entry name" value="Barstar-like_sf"/>
</dbReference>
<evidence type="ECO:0000313" key="3">
    <source>
        <dbReference type="EMBL" id="OMH99146.1"/>
    </source>
</evidence>
<name>A0A1R1RY61_9BACI</name>
<organism evidence="3 4">
    <name type="scientific">Bacillus swezeyi</name>
    <dbReference type="NCBI Taxonomy" id="1925020"/>
    <lineage>
        <taxon>Bacteria</taxon>
        <taxon>Bacillati</taxon>
        <taxon>Bacillota</taxon>
        <taxon>Bacilli</taxon>
        <taxon>Bacillales</taxon>
        <taxon>Bacillaceae</taxon>
        <taxon>Bacillus</taxon>
    </lineage>
</organism>
<dbReference type="EMBL" id="MTJL01000048">
    <property type="protein sequence ID" value="OMH99146.1"/>
    <property type="molecule type" value="Genomic_DNA"/>
</dbReference>
<dbReference type="RefSeq" id="WP_076761064.1">
    <property type="nucleotide sequence ID" value="NZ_CP133085.1"/>
</dbReference>
<dbReference type="Pfam" id="PF01337">
    <property type="entry name" value="Barstar"/>
    <property type="match status" value="1"/>
</dbReference>
<sequence>MNKVILNGESILSISDLHKELKEQLGLPDYYGENLDALWDCLTGWVNMPLVIEWKHVEKSRVYLGDKASAYLQLFREAEEELDGFQFKTDESSQQNL</sequence>
<dbReference type="SUPFAM" id="SSF52038">
    <property type="entry name" value="Barstar-related"/>
    <property type="match status" value="1"/>
</dbReference>
<dbReference type="Proteomes" id="UP000187367">
    <property type="component" value="Unassembled WGS sequence"/>
</dbReference>
<reference evidence="3 4" key="1">
    <citation type="submission" date="2017-01" db="EMBL/GenBank/DDBJ databases">
        <title>Bacillus phylogenomics.</title>
        <authorList>
            <person name="Dunlap C."/>
        </authorList>
    </citation>
    <scope>NUCLEOTIDE SEQUENCE [LARGE SCALE GENOMIC DNA]</scope>
    <source>
        <strain evidence="3 4">NRRL B-41282</strain>
    </source>
</reference>
<dbReference type="AlphaFoldDB" id="A0A1R1RY61"/>
<feature type="domain" description="Barstar (barnase inhibitor)" evidence="2">
    <location>
        <begin position="2"/>
        <end position="87"/>
    </location>
</feature>